<comment type="caution">
    <text evidence="1">The sequence shown here is derived from an EMBL/GenBank/DDBJ whole genome shotgun (WGS) entry which is preliminary data.</text>
</comment>
<gene>
    <name evidence="1" type="ORF">APLA_LOCUS7848</name>
</gene>
<reference evidence="1 2" key="1">
    <citation type="submission" date="2020-04" db="EMBL/GenBank/DDBJ databases">
        <authorList>
            <person name="Wallbank WR R."/>
            <person name="Pardo Diaz C."/>
            <person name="Kozak K."/>
            <person name="Martin S."/>
            <person name="Jiggins C."/>
            <person name="Moest M."/>
            <person name="Warren A I."/>
            <person name="Byers J.R.P. K."/>
            <person name="Montejo-Kovacevich G."/>
            <person name="Yen C E."/>
        </authorList>
    </citation>
    <scope>NUCLEOTIDE SEQUENCE [LARGE SCALE GENOMIC DNA]</scope>
</reference>
<proteinExistence type="predicted"/>
<dbReference type="Proteomes" id="UP000494256">
    <property type="component" value="Unassembled WGS sequence"/>
</dbReference>
<name>A0A8S0ZY36_ARCPL</name>
<organism evidence="1 2">
    <name type="scientific">Arctia plantaginis</name>
    <name type="common">Wood tiger moth</name>
    <name type="synonym">Phalaena plantaginis</name>
    <dbReference type="NCBI Taxonomy" id="874455"/>
    <lineage>
        <taxon>Eukaryota</taxon>
        <taxon>Metazoa</taxon>
        <taxon>Ecdysozoa</taxon>
        <taxon>Arthropoda</taxon>
        <taxon>Hexapoda</taxon>
        <taxon>Insecta</taxon>
        <taxon>Pterygota</taxon>
        <taxon>Neoptera</taxon>
        <taxon>Endopterygota</taxon>
        <taxon>Lepidoptera</taxon>
        <taxon>Glossata</taxon>
        <taxon>Ditrysia</taxon>
        <taxon>Noctuoidea</taxon>
        <taxon>Erebidae</taxon>
        <taxon>Arctiinae</taxon>
        <taxon>Arctia</taxon>
    </lineage>
</organism>
<dbReference type="OrthoDB" id="9997853at2759"/>
<evidence type="ECO:0000313" key="1">
    <source>
        <dbReference type="EMBL" id="CAB3237356.1"/>
    </source>
</evidence>
<sequence length="118" mass="13079">MPQMSWQGGARQPQPLAQPHSCPYRLTKYDAGSGNGPVKHTTGGHLALNRQLFIINATDSPLCRGCLEAEETAVHVVLECEGVATQRASIIPDTKSLLEACERPRRLLRFWKELGWLT</sequence>
<evidence type="ECO:0000313" key="2">
    <source>
        <dbReference type="Proteomes" id="UP000494256"/>
    </source>
</evidence>
<accession>A0A8S0ZY36</accession>
<dbReference type="AlphaFoldDB" id="A0A8S0ZY36"/>
<dbReference type="EMBL" id="CADEBD010000303">
    <property type="protein sequence ID" value="CAB3237356.1"/>
    <property type="molecule type" value="Genomic_DNA"/>
</dbReference>
<protein>
    <submittedName>
        <fullName evidence="1">Uncharacterized protein</fullName>
    </submittedName>
</protein>